<evidence type="ECO:0000256" key="4">
    <source>
        <dbReference type="ARBA" id="ARBA00023242"/>
    </source>
</evidence>
<reference evidence="7 8" key="1">
    <citation type="journal article" date="2020" name="Mol. Plant">
        <title>The Chromosome-Based Rubber Tree Genome Provides New Insights into Spurge Genome Evolution and Rubber Biosynthesis.</title>
        <authorList>
            <person name="Liu J."/>
            <person name="Shi C."/>
            <person name="Shi C.C."/>
            <person name="Li W."/>
            <person name="Zhang Q.J."/>
            <person name="Zhang Y."/>
            <person name="Li K."/>
            <person name="Lu H.F."/>
            <person name="Shi C."/>
            <person name="Zhu S.T."/>
            <person name="Xiao Z.Y."/>
            <person name="Nan H."/>
            <person name="Yue Y."/>
            <person name="Zhu X.G."/>
            <person name="Wu Y."/>
            <person name="Hong X.N."/>
            <person name="Fan G.Y."/>
            <person name="Tong Y."/>
            <person name="Zhang D."/>
            <person name="Mao C.L."/>
            <person name="Liu Y.L."/>
            <person name="Hao S.J."/>
            <person name="Liu W.Q."/>
            <person name="Lv M.Q."/>
            <person name="Zhang H.B."/>
            <person name="Liu Y."/>
            <person name="Hu-Tang G.R."/>
            <person name="Wang J.P."/>
            <person name="Wang J.H."/>
            <person name="Sun Y.H."/>
            <person name="Ni S.B."/>
            <person name="Chen W.B."/>
            <person name="Zhang X.C."/>
            <person name="Jiao Y.N."/>
            <person name="Eichler E.E."/>
            <person name="Li G.H."/>
            <person name="Liu X."/>
            <person name="Gao L.Z."/>
        </authorList>
    </citation>
    <scope>NUCLEOTIDE SEQUENCE [LARGE SCALE GENOMIC DNA]</scope>
    <source>
        <strain evidence="8">cv. GT1</strain>
        <tissue evidence="7">Leaf</tissue>
    </source>
</reference>
<evidence type="ECO:0000256" key="1">
    <source>
        <dbReference type="ARBA" id="ARBA00023015"/>
    </source>
</evidence>
<evidence type="ECO:0000256" key="2">
    <source>
        <dbReference type="ARBA" id="ARBA00023125"/>
    </source>
</evidence>
<keyword evidence="3" id="KW-0804">Transcription</keyword>
<feature type="region of interest" description="Disordered" evidence="5">
    <location>
        <begin position="338"/>
        <end position="366"/>
    </location>
</feature>
<evidence type="ECO:0000256" key="5">
    <source>
        <dbReference type="SAM" id="MobiDB-lite"/>
    </source>
</evidence>
<organism evidence="7 8">
    <name type="scientific">Hevea brasiliensis</name>
    <name type="common">Para rubber tree</name>
    <name type="synonym">Siphonia brasiliensis</name>
    <dbReference type="NCBI Taxonomy" id="3981"/>
    <lineage>
        <taxon>Eukaryota</taxon>
        <taxon>Viridiplantae</taxon>
        <taxon>Streptophyta</taxon>
        <taxon>Embryophyta</taxon>
        <taxon>Tracheophyta</taxon>
        <taxon>Spermatophyta</taxon>
        <taxon>Magnoliopsida</taxon>
        <taxon>eudicotyledons</taxon>
        <taxon>Gunneridae</taxon>
        <taxon>Pentapetalae</taxon>
        <taxon>rosids</taxon>
        <taxon>fabids</taxon>
        <taxon>Malpighiales</taxon>
        <taxon>Euphorbiaceae</taxon>
        <taxon>Crotonoideae</taxon>
        <taxon>Micrandreae</taxon>
        <taxon>Hevea</taxon>
    </lineage>
</organism>
<dbReference type="Proteomes" id="UP000467840">
    <property type="component" value="Chromosome 15"/>
</dbReference>
<gene>
    <name evidence="7" type="ORF">GH714_038225</name>
</gene>
<dbReference type="InterPro" id="IPR003441">
    <property type="entry name" value="NAC-dom"/>
</dbReference>
<dbReference type="SUPFAM" id="SSF101941">
    <property type="entry name" value="NAC domain"/>
    <property type="match status" value="1"/>
</dbReference>
<evidence type="ECO:0000313" key="7">
    <source>
        <dbReference type="EMBL" id="KAF2315134.1"/>
    </source>
</evidence>
<evidence type="ECO:0000259" key="6">
    <source>
        <dbReference type="Pfam" id="PF02365"/>
    </source>
</evidence>
<name>A0A6A6MPH8_HEVBR</name>
<dbReference type="InterPro" id="IPR036093">
    <property type="entry name" value="NAC_dom_sf"/>
</dbReference>
<protein>
    <recommendedName>
        <fullName evidence="6">NAC domain-containing protein</fullName>
    </recommendedName>
</protein>
<keyword evidence="8" id="KW-1185">Reference proteome</keyword>
<dbReference type="AlphaFoldDB" id="A0A6A6MPH8"/>
<accession>A0A6A6MPH8</accession>
<dbReference type="GO" id="GO:0003677">
    <property type="term" value="F:DNA binding"/>
    <property type="evidence" value="ECO:0007669"/>
    <property type="project" value="UniProtKB-KW"/>
</dbReference>
<feature type="region of interest" description="Disordered" evidence="5">
    <location>
        <begin position="453"/>
        <end position="476"/>
    </location>
</feature>
<evidence type="ECO:0000313" key="8">
    <source>
        <dbReference type="Proteomes" id="UP000467840"/>
    </source>
</evidence>
<keyword evidence="2" id="KW-0238">DNA-binding</keyword>
<comment type="caution">
    <text evidence="7">The sequence shown here is derived from an EMBL/GenBank/DDBJ whole genome shotgun (WGS) entry which is preliminary data.</text>
</comment>
<evidence type="ECO:0000256" key="3">
    <source>
        <dbReference type="ARBA" id="ARBA00023163"/>
    </source>
</evidence>
<keyword evidence="1" id="KW-0805">Transcription regulation</keyword>
<proteinExistence type="predicted"/>
<dbReference type="GO" id="GO:0006355">
    <property type="term" value="P:regulation of DNA-templated transcription"/>
    <property type="evidence" value="ECO:0007669"/>
    <property type="project" value="InterPro"/>
</dbReference>
<keyword evidence="4" id="KW-0539">Nucleus</keyword>
<feature type="domain" description="NAC" evidence="6">
    <location>
        <begin position="5"/>
        <end position="46"/>
    </location>
</feature>
<dbReference type="Pfam" id="PF02365">
    <property type="entry name" value="NAM"/>
    <property type="match status" value="1"/>
</dbReference>
<sequence length="488" mass="54542">MNGRVGYRFHPTDEELVSYFLKHKMAGNDGLVDDDIRLIDLCKLTPGICQDMPRGGQMIRCGISFIEGRISIKIPPDNGSTDQHRVDTGNQLTDFVLCKLKEKRDDKACTSACDEDQPSSSRASDHHPIEIPFSQVESELLLESLLASTCEPNFNNPSPEHPQFHMDEGISIDDLMPFFDNDSDRLPEMEEDPNEMADSFIVVPDEHSGEEYLYPVLVNQDDHNRQESARISCNHSSSPNLLGGLYHDDINDDISDMEAEILYERSSQFGASNLNNGHYRQMQTVQTITETVPSSTFDQNGTEKNRILQMDISSPSADSTIDSHEDISVRVVSKEVPVPTRTHKQGSIIQGKLSGASEHKAKKARKPVTALVLPQESPKESINVKTEKDQKTVIAKTNLKLRANATATCNKTDSFIRMETCLSSQSCPPSVYFIKALIGLLLIIVKRKRLTGPSKKHDRLSNGKKQNSFPTMESLDGNNRLFMFEGKD</sequence>
<dbReference type="EMBL" id="JAAGAX010000005">
    <property type="protein sequence ID" value="KAF2315134.1"/>
    <property type="molecule type" value="Genomic_DNA"/>
</dbReference>